<proteinExistence type="predicted"/>
<dbReference type="Proteomes" id="UP000298616">
    <property type="component" value="Chromosome"/>
</dbReference>
<name>A0A4D7JNS9_9BACT</name>
<dbReference type="AlphaFoldDB" id="A0A4D7JNS9"/>
<organism evidence="1 2">
    <name type="scientific">Mangrovivirga cuniculi</name>
    <dbReference type="NCBI Taxonomy" id="2715131"/>
    <lineage>
        <taxon>Bacteria</taxon>
        <taxon>Pseudomonadati</taxon>
        <taxon>Bacteroidota</taxon>
        <taxon>Cytophagia</taxon>
        <taxon>Cytophagales</taxon>
        <taxon>Mangrovivirgaceae</taxon>
        <taxon>Mangrovivirga</taxon>
    </lineage>
</organism>
<accession>A0A4D7JNS9</accession>
<sequence>MIYMIFLSFLALNLAGQEKIEFDSTETVYVSTKDKAVYKGRITNQSDERISLQTEKFGQLKINRDDIREIEHDNGQSIKNGKIWHEHIYASQYILTGNAIPLKKGQGYYNNIWIFSNSLAYGITDNFSIGTGILPIIDFQNGIALPFWFSAKYSFPNKGKNIYFSIGATGLKLFNVDMPVLGALYGATTFGDKNLNLTLGLGVPYQQGYGLVKYPLGKISGAVRISKSTYFTVEGFIAGINPIENQEFGEGMLLTIGGKTGSKNISFNYGAILAMDFAYPSFIVGVPILGVTIPFGNK</sequence>
<evidence type="ECO:0000313" key="1">
    <source>
        <dbReference type="EMBL" id="QCK14432.1"/>
    </source>
</evidence>
<gene>
    <name evidence="1" type="ORF">DCC35_06605</name>
</gene>
<protein>
    <submittedName>
        <fullName evidence="1">Uncharacterized protein</fullName>
    </submittedName>
</protein>
<dbReference type="EMBL" id="CP028923">
    <property type="protein sequence ID" value="QCK14432.1"/>
    <property type="molecule type" value="Genomic_DNA"/>
</dbReference>
<keyword evidence="2" id="KW-1185">Reference proteome</keyword>
<dbReference type="KEGG" id="fpf:DCC35_06605"/>
<reference evidence="1 2" key="1">
    <citation type="submission" date="2018-04" db="EMBL/GenBank/DDBJ databases">
        <title>Complete genome uncultured novel isolate.</title>
        <authorList>
            <person name="Merlino G."/>
        </authorList>
    </citation>
    <scope>NUCLEOTIDE SEQUENCE [LARGE SCALE GENOMIC DNA]</scope>
    <source>
        <strain evidence="2">R1DC9</strain>
    </source>
</reference>
<evidence type="ECO:0000313" key="2">
    <source>
        <dbReference type="Proteomes" id="UP000298616"/>
    </source>
</evidence>